<name>A0A3M7R7P9_BRAPC</name>
<accession>A0A3M7R7P9</accession>
<dbReference type="EMBL" id="REGN01004004">
    <property type="protein sequence ID" value="RNA19642.1"/>
    <property type="molecule type" value="Genomic_DNA"/>
</dbReference>
<evidence type="ECO:0000313" key="2">
    <source>
        <dbReference type="Proteomes" id="UP000276133"/>
    </source>
</evidence>
<dbReference type="AlphaFoldDB" id="A0A3M7R7P9"/>
<dbReference type="Proteomes" id="UP000276133">
    <property type="component" value="Unassembled WGS sequence"/>
</dbReference>
<sequence>MFISASRSVYLLGYVTSFFFTAQNFDREADRLIDSPFKGCPAYADPVTVSKNFGRLSVRLYGSQHY</sequence>
<evidence type="ECO:0000313" key="1">
    <source>
        <dbReference type="EMBL" id="RNA19642.1"/>
    </source>
</evidence>
<keyword evidence="2" id="KW-1185">Reference proteome</keyword>
<comment type="caution">
    <text evidence="1">The sequence shown here is derived from an EMBL/GenBank/DDBJ whole genome shotgun (WGS) entry which is preliminary data.</text>
</comment>
<proteinExistence type="predicted"/>
<gene>
    <name evidence="1" type="ORF">BpHYR1_050081</name>
</gene>
<reference evidence="1 2" key="1">
    <citation type="journal article" date="2018" name="Sci. Rep.">
        <title>Genomic signatures of local adaptation to the degree of environmental predictability in rotifers.</title>
        <authorList>
            <person name="Franch-Gras L."/>
            <person name="Hahn C."/>
            <person name="Garcia-Roger E.M."/>
            <person name="Carmona M.J."/>
            <person name="Serra M."/>
            <person name="Gomez A."/>
        </authorList>
    </citation>
    <scope>NUCLEOTIDE SEQUENCE [LARGE SCALE GENOMIC DNA]</scope>
    <source>
        <strain evidence="1">HYR1</strain>
    </source>
</reference>
<protein>
    <submittedName>
        <fullName evidence="1">Uncharacterized protein</fullName>
    </submittedName>
</protein>
<organism evidence="1 2">
    <name type="scientific">Brachionus plicatilis</name>
    <name type="common">Marine rotifer</name>
    <name type="synonym">Brachionus muelleri</name>
    <dbReference type="NCBI Taxonomy" id="10195"/>
    <lineage>
        <taxon>Eukaryota</taxon>
        <taxon>Metazoa</taxon>
        <taxon>Spiralia</taxon>
        <taxon>Gnathifera</taxon>
        <taxon>Rotifera</taxon>
        <taxon>Eurotatoria</taxon>
        <taxon>Monogononta</taxon>
        <taxon>Pseudotrocha</taxon>
        <taxon>Ploima</taxon>
        <taxon>Brachionidae</taxon>
        <taxon>Brachionus</taxon>
    </lineage>
</organism>